<dbReference type="KEGG" id="kak:Kalk_09060"/>
<sequence length="102" mass="11770">MTKYLITGNQDNRIDLCGSCDEAWLDGGEWTLLKSLDLAKMLPSVFTDQWQKRVRKDVTEQQRFKRLQNVVGNSEAERAQEVAVWLKASPNRSTILHYLNSD</sequence>
<dbReference type="RefSeq" id="WP_101893926.1">
    <property type="nucleotide sequence ID" value="NZ_CP022684.1"/>
</dbReference>
<dbReference type="EMBL" id="CP022684">
    <property type="protein sequence ID" value="AUM12558.1"/>
    <property type="molecule type" value="Genomic_DNA"/>
</dbReference>
<dbReference type="OrthoDB" id="9814037at2"/>
<organism evidence="1 2">
    <name type="scientific">Ketobacter alkanivorans</name>
    <dbReference type="NCBI Taxonomy" id="1917421"/>
    <lineage>
        <taxon>Bacteria</taxon>
        <taxon>Pseudomonadati</taxon>
        <taxon>Pseudomonadota</taxon>
        <taxon>Gammaproteobacteria</taxon>
        <taxon>Pseudomonadales</taxon>
        <taxon>Ketobacteraceae</taxon>
        <taxon>Ketobacter</taxon>
    </lineage>
</organism>
<protein>
    <recommendedName>
        <fullName evidence="3">Transcription factor zinc-finger domain-containing protein</fullName>
    </recommendedName>
</protein>
<accession>A0A2K9LJP2</accession>
<evidence type="ECO:0008006" key="3">
    <source>
        <dbReference type="Google" id="ProtNLM"/>
    </source>
</evidence>
<dbReference type="Proteomes" id="UP000235116">
    <property type="component" value="Chromosome"/>
</dbReference>
<name>A0A2K9LJP2_9GAMM</name>
<gene>
    <name evidence="1" type="ORF">Kalk_09060</name>
</gene>
<keyword evidence="2" id="KW-1185">Reference proteome</keyword>
<evidence type="ECO:0000313" key="2">
    <source>
        <dbReference type="Proteomes" id="UP000235116"/>
    </source>
</evidence>
<proteinExistence type="predicted"/>
<dbReference type="AlphaFoldDB" id="A0A2K9LJP2"/>
<reference evidence="2" key="1">
    <citation type="submission" date="2017-08" db="EMBL/GenBank/DDBJ databases">
        <title>Direct submision.</title>
        <authorList>
            <person name="Kim S.-J."/>
            <person name="Rhee S.-K."/>
        </authorList>
    </citation>
    <scope>NUCLEOTIDE SEQUENCE [LARGE SCALE GENOMIC DNA]</scope>
    <source>
        <strain evidence="2">GI5</strain>
    </source>
</reference>
<evidence type="ECO:0000313" key="1">
    <source>
        <dbReference type="EMBL" id="AUM12558.1"/>
    </source>
</evidence>